<gene>
    <name evidence="1" type="ORF">THMIRHAT_21530</name>
</gene>
<accession>A0A6F8PQV0</accession>
<sequence>MHAGEKVALVGKGELTPIKKFVMQNVKTYKDPVADLCADDLTVMVLNQEDVVALDRLCHVPPKIFVVGLNATDALLARPKVSGFFVSSSLASQLTATQTAVVGAYTVLYSEQAELKSILQFRKKHPEQELNLIQVTSSAEAVKALGRNILKSSAVILGSNPDIFNDGFLLTARKMSLKFLTPLVGGSSAEQLKKGTVFGQFVSDEQAIEATQAWLKTGQVTQPLETLMTNQKMMGYFGLVVAND</sequence>
<keyword evidence="2" id="KW-1185">Reference proteome</keyword>
<evidence type="ECO:0000313" key="2">
    <source>
        <dbReference type="Proteomes" id="UP000501466"/>
    </source>
</evidence>
<protein>
    <submittedName>
        <fullName evidence="1">Uncharacterized protein</fullName>
    </submittedName>
</protein>
<dbReference type="KEGG" id="tzo:THMIRHAT_21530"/>
<dbReference type="EMBL" id="AP021888">
    <property type="protein sequence ID" value="BBP44407.1"/>
    <property type="molecule type" value="Genomic_DNA"/>
</dbReference>
<name>A0A6F8PQV0_9GAMM</name>
<dbReference type="AlphaFoldDB" id="A0A6F8PQV0"/>
<proteinExistence type="predicted"/>
<evidence type="ECO:0000313" key="1">
    <source>
        <dbReference type="EMBL" id="BBP44407.1"/>
    </source>
</evidence>
<dbReference type="Proteomes" id="UP000501466">
    <property type="component" value="Chromosome"/>
</dbReference>
<organism evidence="1 2">
    <name type="scientific">Thiosulfativibrio zosterae</name>
    <dbReference type="NCBI Taxonomy" id="2675053"/>
    <lineage>
        <taxon>Bacteria</taxon>
        <taxon>Pseudomonadati</taxon>
        <taxon>Pseudomonadota</taxon>
        <taxon>Gammaproteobacteria</taxon>
        <taxon>Thiotrichales</taxon>
        <taxon>Piscirickettsiaceae</taxon>
        <taxon>Thiosulfativibrio</taxon>
    </lineage>
</organism>
<reference evidence="2" key="1">
    <citation type="submission" date="2019-11" db="EMBL/GenBank/DDBJ databases">
        <title>Isolation and characterization of two novel species in the genus Thiomicrorhabdus.</title>
        <authorList>
            <person name="Mochizuki J."/>
            <person name="Kojima H."/>
            <person name="Fukui M."/>
        </authorList>
    </citation>
    <scope>NUCLEOTIDE SEQUENCE [LARGE SCALE GENOMIC DNA]</scope>
    <source>
        <strain evidence="2">AkT22</strain>
    </source>
</reference>